<dbReference type="InterPro" id="IPR016181">
    <property type="entry name" value="Acyl_CoA_acyltransferase"/>
</dbReference>
<evidence type="ECO:0000313" key="5">
    <source>
        <dbReference type="Proteomes" id="UP000535511"/>
    </source>
</evidence>
<keyword evidence="1 4" id="KW-0808">Transferase</keyword>
<dbReference type="PANTHER" id="PTHR43877">
    <property type="entry name" value="AMINOALKYLPHOSPHONATE N-ACETYLTRANSFERASE-RELATED-RELATED"/>
    <property type="match status" value="1"/>
</dbReference>
<dbReference type="GO" id="GO:0016747">
    <property type="term" value="F:acyltransferase activity, transferring groups other than amino-acyl groups"/>
    <property type="evidence" value="ECO:0007669"/>
    <property type="project" value="InterPro"/>
</dbReference>
<evidence type="ECO:0000256" key="1">
    <source>
        <dbReference type="ARBA" id="ARBA00022679"/>
    </source>
</evidence>
<sequence length="191" mass="20464">MTGLEVRPAQETDRTSVRRVVEAAFGEEGERVADLVEALHAARRVQLSLVAEVDGAVAGHVQLNHSWVDAREALVDVLVLSPLSVAPAHQRSGLGTTLVATALAAARESGAPAVFLEGAPGYYGARGFGRASEHGFERPSVRIPDPAFQVALLPAHEAWMTGRLVYCDPFWAHDCVGLRDPLLAELEERLG</sequence>
<keyword evidence="5" id="KW-1185">Reference proteome</keyword>
<evidence type="ECO:0000259" key="3">
    <source>
        <dbReference type="PROSITE" id="PS51186"/>
    </source>
</evidence>
<dbReference type="Gene3D" id="3.40.630.30">
    <property type="match status" value="1"/>
</dbReference>
<comment type="caution">
    <text evidence="4">The sequence shown here is derived from an EMBL/GenBank/DDBJ whole genome shotgun (WGS) entry which is preliminary data.</text>
</comment>
<proteinExistence type="predicted"/>
<dbReference type="InterPro" id="IPR000182">
    <property type="entry name" value="GNAT_dom"/>
</dbReference>
<dbReference type="InterPro" id="IPR050832">
    <property type="entry name" value="Bact_Acetyltransf"/>
</dbReference>
<organism evidence="4 5">
    <name type="scientific">Nocardioides panaciterrulae</name>
    <dbReference type="NCBI Taxonomy" id="661492"/>
    <lineage>
        <taxon>Bacteria</taxon>
        <taxon>Bacillati</taxon>
        <taxon>Actinomycetota</taxon>
        <taxon>Actinomycetes</taxon>
        <taxon>Propionibacteriales</taxon>
        <taxon>Nocardioidaceae</taxon>
        <taxon>Nocardioides</taxon>
    </lineage>
</organism>
<dbReference type="EC" id="2.3.1.-" evidence="4"/>
<keyword evidence="2 4" id="KW-0012">Acyltransferase</keyword>
<dbReference type="AlphaFoldDB" id="A0A7Y9E5I0"/>
<protein>
    <submittedName>
        <fullName evidence="4">Putative acetyltransferase</fullName>
        <ecNumber evidence="4">2.3.1.-</ecNumber>
    </submittedName>
</protein>
<reference evidence="4 5" key="1">
    <citation type="submission" date="2020-07" db="EMBL/GenBank/DDBJ databases">
        <title>Sequencing the genomes of 1000 actinobacteria strains.</title>
        <authorList>
            <person name="Klenk H.-P."/>
        </authorList>
    </citation>
    <scope>NUCLEOTIDE SEQUENCE [LARGE SCALE GENOMIC DNA]</scope>
    <source>
        <strain evidence="4 5">DSM 21350</strain>
    </source>
</reference>
<gene>
    <name evidence="4" type="ORF">BJZ21_001719</name>
</gene>
<dbReference type="EMBL" id="JACCBG010000001">
    <property type="protein sequence ID" value="NYD41636.1"/>
    <property type="molecule type" value="Genomic_DNA"/>
</dbReference>
<feature type="domain" description="N-acetyltransferase" evidence="3">
    <location>
        <begin position="4"/>
        <end position="159"/>
    </location>
</feature>
<name>A0A7Y9E5I0_9ACTN</name>
<dbReference type="CDD" id="cd04301">
    <property type="entry name" value="NAT_SF"/>
    <property type="match status" value="1"/>
</dbReference>
<accession>A0A7Y9E5I0</accession>
<dbReference type="PROSITE" id="PS51186">
    <property type="entry name" value="GNAT"/>
    <property type="match status" value="1"/>
</dbReference>
<dbReference type="RefSeq" id="WP_218851395.1">
    <property type="nucleotide sequence ID" value="NZ_JACCBG010000001.1"/>
</dbReference>
<evidence type="ECO:0000313" key="4">
    <source>
        <dbReference type="EMBL" id="NYD41636.1"/>
    </source>
</evidence>
<dbReference type="PANTHER" id="PTHR43877:SF1">
    <property type="entry name" value="ACETYLTRANSFERASE"/>
    <property type="match status" value="1"/>
</dbReference>
<dbReference type="Proteomes" id="UP000535511">
    <property type="component" value="Unassembled WGS sequence"/>
</dbReference>
<dbReference type="SUPFAM" id="SSF55729">
    <property type="entry name" value="Acyl-CoA N-acyltransferases (Nat)"/>
    <property type="match status" value="1"/>
</dbReference>
<dbReference type="Pfam" id="PF13527">
    <property type="entry name" value="Acetyltransf_9"/>
    <property type="match status" value="1"/>
</dbReference>
<evidence type="ECO:0000256" key="2">
    <source>
        <dbReference type="ARBA" id="ARBA00023315"/>
    </source>
</evidence>